<dbReference type="InterPro" id="IPR032640">
    <property type="entry name" value="AMPK1_CBM"/>
</dbReference>
<organism evidence="3 4">
    <name type="scientific">Pestalotiopsis fici (strain W106-1 / CGMCC3.15140)</name>
    <dbReference type="NCBI Taxonomy" id="1229662"/>
    <lineage>
        <taxon>Eukaryota</taxon>
        <taxon>Fungi</taxon>
        <taxon>Dikarya</taxon>
        <taxon>Ascomycota</taxon>
        <taxon>Pezizomycotina</taxon>
        <taxon>Sordariomycetes</taxon>
        <taxon>Xylariomycetidae</taxon>
        <taxon>Amphisphaeriales</taxon>
        <taxon>Sporocadaceae</taxon>
        <taxon>Pestalotiopsis</taxon>
    </lineage>
</organism>
<feature type="region of interest" description="Disordered" evidence="1">
    <location>
        <begin position="255"/>
        <end position="274"/>
    </location>
</feature>
<accession>W3X3H1</accession>
<dbReference type="InterPro" id="IPR014756">
    <property type="entry name" value="Ig_E-set"/>
</dbReference>
<dbReference type="InterPro" id="IPR013783">
    <property type="entry name" value="Ig-like_fold"/>
</dbReference>
<feature type="domain" description="AMP-activated protein kinase glycogen-binding" evidence="2">
    <location>
        <begin position="6"/>
        <end position="95"/>
    </location>
</feature>
<feature type="region of interest" description="Disordered" evidence="1">
    <location>
        <begin position="193"/>
        <end position="233"/>
    </location>
</feature>
<evidence type="ECO:0000313" key="4">
    <source>
        <dbReference type="Proteomes" id="UP000030651"/>
    </source>
</evidence>
<feature type="region of interest" description="Disordered" evidence="1">
    <location>
        <begin position="286"/>
        <end position="363"/>
    </location>
</feature>
<gene>
    <name evidence="3" type="ORF">PFICI_08154</name>
</gene>
<dbReference type="KEGG" id="pfy:PFICI_08154"/>
<reference evidence="4" key="1">
    <citation type="journal article" date="2015" name="BMC Genomics">
        <title>Genomic and transcriptomic analysis of the endophytic fungus Pestalotiopsis fici reveals its lifestyle and high potential for synthesis of natural products.</title>
        <authorList>
            <person name="Wang X."/>
            <person name="Zhang X."/>
            <person name="Liu L."/>
            <person name="Xiang M."/>
            <person name="Wang W."/>
            <person name="Sun X."/>
            <person name="Che Y."/>
            <person name="Guo L."/>
            <person name="Liu G."/>
            <person name="Guo L."/>
            <person name="Wang C."/>
            <person name="Yin W.B."/>
            <person name="Stadler M."/>
            <person name="Zhang X."/>
            <person name="Liu X."/>
        </authorList>
    </citation>
    <scope>NUCLEOTIDE SEQUENCE [LARGE SCALE GENOMIC DNA]</scope>
    <source>
        <strain evidence="4">W106-1 / CGMCC3.15140</strain>
    </source>
</reference>
<dbReference type="Proteomes" id="UP000030651">
    <property type="component" value="Unassembled WGS sequence"/>
</dbReference>
<name>W3X3H1_PESFW</name>
<dbReference type="CDD" id="cd02859">
    <property type="entry name" value="E_set_AMPKbeta_like_N"/>
    <property type="match status" value="1"/>
</dbReference>
<dbReference type="Pfam" id="PF16561">
    <property type="entry name" value="AMPK1_CBM"/>
    <property type="match status" value="1"/>
</dbReference>
<evidence type="ECO:0000256" key="1">
    <source>
        <dbReference type="SAM" id="MobiDB-lite"/>
    </source>
</evidence>
<protein>
    <recommendedName>
        <fullName evidence="2">AMP-activated protein kinase glycogen-binding domain-containing protein</fullName>
    </recommendedName>
</protein>
<keyword evidence="4" id="KW-1185">Reference proteome</keyword>
<feature type="compositionally biased region" description="Polar residues" evidence="1">
    <location>
        <begin position="321"/>
        <end position="350"/>
    </location>
</feature>
<dbReference type="GeneID" id="19273167"/>
<dbReference type="OrthoDB" id="5350410at2759"/>
<dbReference type="AlphaFoldDB" id="W3X3H1"/>
<dbReference type="SUPFAM" id="SSF81296">
    <property type="entry name" value="E set domains"/>
    <property type="match status" value="1"/>
</dbReference>
<dbReference type="RefSeq" id="XP_007834926.1">
    <property type="nucleotide sequence ID" value="XM_007836735.1"/>
</dbReference>
<evidence type="ECO:0000313" key="3">
    <source>
        <dbReference type="EMBL" id="ETS80625.1"/>
    </source>
</evidence>
<proteinExistence type="predicted"/>
<evidence type="ECO:0000259" key="2">
    <source>
        <dbReference type="Pfam" id="PF16561"/>
    </source>
</evidence>
<feature type="compositionally biased region" description="Polar residues" evidence="1">
    <location>
        <begin position="130"/>
        <end position="143"/>
    </location>
</feature>
<feature type="region of interest" description="Disordered" evidence="1">
    <location>
        <begin position="104"/>
        <end position="178"/>
    </location>
</feature>
<dbReference type="Gene3D" id="2.60.40.10">
    <property type="entry name" value="Immunoglobulins"/>
    <property type="match status" value="1"/>
</dbReference>
<dbReference type="InParanoid" id="W3X3H1"/>
<dbReference type="eggNOG" id="ENOG502STER">
    <property type="taxonomic scope" value="Eukaryota"/>
</dbReference>
<dbReference type="HOGENOM" id="CLU_711949_0_0_1"/>
<sequence>MAQRQVVLTYQKPGTNPPVFVAGTFSNPPWQPQEMDSSVDEHGNHTFEKTVSVKSGAAIQYKFRLGTGDWWVCDDNIAKTPDAHGNWNNVLRMSALSVDVGDFEEEEEESEDAGPMFSHESFSYHDDSEYTASSDDGVTTPNEPTFRFPNAFKPAYAGDKNEDEIDFNDPTLEHFPHENRRSIIAELQRIETATEPDRSLPGGIAPSPLVSPMGSTFPPAIHEPDSPKRRTNAPRAALGSFASERSHISLASIDENAEEESEDGMTHNLQVPDDRSLKATFDSVDFGGSKKSAASAARQVEPSTPIVRLETPSGHEDEGISLNTANSKTISSPGQESTIDSKTFTESSVEPSAHSESKDSQQQHWLPSFLDLTSQLFSNVLFGNRRKT</sequence>
<dbReference type="EMBL" id="KI912113">
    <property type="protein sequence ID" value="ETS80625.1"/>
    <property type="molecule type" value="Genomic_DNA"/>
</dbReference>